<evidence type="ECO:0000313" key="2">
    <source>
        <dbReference type="EMBL" id="PNW83034.1"/>
    </source>
</evidence>
<dbReference type="KEGG" id="cre:CHLRE_06g303950v5"/>
<organism evidence="2 3">
    <name type="scientific">Chlamydomonas reinhardtii</name>
    <name type="common">Chlamydomonas smithii</name>
    <dbReference type="NCBI Taxonomy" id="3055"/>
    <lineage>
        <taxon>Eukaryota</taxon>
        <taxon>Viridiplantae</taxon>
        <taxon>Chlorophyta</taxon>
        <taxon>core chlorophytes</taxon>
        <taxon>Chlorophyceae</taxon>
        <taxon>CS clade</taxon>
        <taxon>Chlamydomonadales</taxon>
        <taxon>Chlamydomonadaceae</taxon>
        <taxon>Chlamydomonas</taxon>
    </lineage>
</organism>
<accession>A0A2K3DR71</accession>
<dbReference type="Proteomes" id="UP000006906">
    <property type="component" value="Chromosome 6"/>
</dbReference>
<evidence type="ECO:0008006" key="4">
    <source>
        <dbReference type="Google" id="ProtNLM"/>
    </source>
</evidence>
<evidence type="ECO:0000313" key="3">
    <source>
        <dbReference type="Proteomes" id="UP000006906"/>
    </source>
</evidence>
<dbReference type="RefSeq" id="XP_042924373.1">
    <property type="nucleotide sequence ID" value="XM_043063667.1"/>
</dbReference>
<dbReference type="OrthoDB" id="534216at2759"/>
<dbReference type="EMBL" id="CM008967">
    <property type="protein sequence ID" value="PNW83034.1"/>
    <property type="molecule type" value="Genomic_DNA"/>
</dbReference>
<feature type="chain" id="PRO_5014416284" description="SGNH hydrolase-type esterase domain-containing protein" evidence="1">
    <location>
        <begin position="20"/>
        <end position="376"/>
    </location>
</feature>
<dbReference type="ExpressionAtlas" id="A0A2K3DR71">
    <property type="expression patterns" value="baseline and differential"/>
</dbReference>
<reference evidence="2 3" key="1">
    <citation type="journal article" date="2007" name="Science">
        <title>The Chlamydomonas genome reveals the evolution of key animal and plant functions.</title>
        <authorList>
            <person name="Merchant S.S."/>
            <person name="Prochnik S.E."/>
            <person name="Vallon O."/>
            <person name="Harris E.H."/>
            <person name="Karpowicz S.J."/>
            <person name="Witman G.B."/>
            <person name="Terry A."/>
            <person name="Salamov A."/>
            <person name="Fritz-Laylin L.K."/>
            <person name="Marechal-Drouard L."/>
            <person name="Marshall W.F."/>
            <person name="Qu L.H."/>
            <person name="Nelson D.R."/>
            <person name="Sanderfoot A.A."/>
            <person name="Spalding M.H."/>
            <person name="Kapitonov V.V."/>
            <person name="Ren Q."/>
            <person name="Ferris P."/>
            <person name="Lindquist E."/>
            <person name="Shapiro H."/>
            <person name="Lucas S.M."/>
            <person name="Grimwood J."/>
            <person name="Schmutz J."/>
            <person name="Cardol P."/>
            <person name="Cerutti H."/>
            <person name="Chanfreau G."/>
            <person name="Chen C.L."/>
            <person name="Cognat V."/>
            <person name="Croft M.T."/>
            <person name="Dent R."/>
            <person name="Dutcher S."/>
            <person name="Fernandez E."/>
            <person name="Fukuzawa H."/>
            <person name="Gonzalez-Ballester D."/>
            <person name="Gonzalez-Halphen D."/>
            <person name="Hallmann A."/>
            <person name="Hanikenne M."/>
            <person name="Hippler M."/>
            <person name="Inwood W."/>
            <person name="Jabbari K."/>
            <person name="Kalanon M."/>
            <person name="Kuras R."/>
            <person name="Lefebvre P.A."/>
            <person name="Lemaire S.D."/>
            <person name="Lobanov A.V."/>
            <person name="Lohr M."/>
            <person name="Manuell A."/>
            <person name="Meier I."/>
            <person name="Mets L."/>
            <person name="Mittag M."/>
            <person name="Mittelmeier T."/>
            <person name="Moroney J.V."/>
            <person name="Moseley J."/>
            <person name="Napoli C."/>
            <person name="Nedelcu A.M."/>
            <person name="Niyogi K."/>
            <person name="Novoselov S.V."/>
            <person name="Paulsen I.T."/>
            <person name="Pazour G."/>
            <person name="Purton S."/>
            <person name="Ral J.P."/>
            <person name="Riano-Pachon D.M."/>
            <person name="Riekhof W."/>
            <person name="Rymarquis L."/>
            <person name="Schroda M."/>
            <person name="Stern D."/>
            <person name="Umen J."/>
            <person name="Willows R."/>
            <person name="Wilson N."/>
            <person name="Zimmer S.L."/>
            <person name="Allmer J."/>
            <person name="Balk J."/>
            <person name="Bisova K."/>
            <person name="Chen C.J."/>
            <person name="Elias M."/>
            <person name="Gendler K."/>
            <person name="Hauser C."/>
            <person name="Lamb M.R."/>
            <person name="Ledford H."/>
            <person name="Long J.C."/>
            <person name="Minagawa J."/>
            <person name="Page M.D."/>
            <person name="Pan J."/>
            <person name="Pootakham W."/>
            <person name="Roje S."/>
            <person name="Rose A."/>
            <person name="Stahlberg E."/>
            <person name="Terauchi A.M."/>
            <person name="Yang P."/>
            <person name="Ball S."/>
            <person name="Bowler C."/>
            <person name="Dieckmann C.L."/>
            <person name="Gladyshev V.N."/>
            <person name="Green P."/>
            <person name="Jorgensen R."/>
            <person name="Mayfield S."/>
            <person name="Mueller-Roeber B."/>
            <person name="Rajamani S."/>
            <person name="Sayre R.T."/>
            <person name="Brokstein P."/>
            <person name="Dubchak I."/>
            <person name="Goodstein D."/>
            <person name="Hornick L."/>
            <person name="Huang Y.W."/>
            <person name="Jhaveri J."/>
            <person name="Luo Y."/>
            <person name="Martinez D."/>
            <person name="Ngau W.C."/>
            <person name="Otillar B."/>
            <person name="Poliakov A."/>
            <person name="Porter A."/>
            <person name="Szajkowski L."/>
            <person name="Werner G."/>
            <person name="Zhou K."/>
            <person name="Grigoriev I.V."/>
            <person name="Rokhsar D.S."/>
            <person name="Grossman A.R."/>
        </authorList>
    </citation>
    <scope>NUCLEOTIDE SEQUENCE [LARGE SCALE GENOMIC DNA]</scope>
    <source>
        <strain evidence="3">CC-503</strain>
    </source>
</reference>
<dbReference type="GeneID" id="66053887"/>
<name>A0A2K3DR71_CHLRE</name>
<gene>
    <name evidence="2" type="ORF">CHLRE_06g303950v5</name>
</gene>
<keyword evidence="1" id="KW-0732">Signal</keyword>
<sequence>MRNAARIVLTLALVTLAGAANRLRLVREDDSTADAGPEKRPVPEIQVFDDFSSIGPEQRDAWLSIWSTQAWAMLQSLQAGRDKAPLHLLMVGDSTMRKQKAYLCDFLEPGVQHDFHGPEMVESSCFNRELKVRVTHLWSPCCRPDDLRHLAQRLADEGSVAKRALVEPQVVYHNCGLHLMHLGAFRPFECLPRPYEEVITGFQRALQEVYPSTLQVVMTTHSICEPLFTGGYRDAVDQAHWNPEALTDACVKDLSQRLWRAKDAPSAAATRAAPEGVTRVLAGLCRSGMMIDDTAARQRAAALKAVDAARRRGGGAGIDVVDAYALTWQQCWASEKMDGRHYPFLVPLEAQQFLAVVSRWLGGGVVGVGGSGSSGV</sequence>
<dbReference type="InParanoid" id="A0A2K3DR71"/>
<keyword evidence="3" id="KW-1185">Reference proteome</keyword>
<dbReference type="Gramene" id="PNW83034">
    <property type="protein sequence ID" value="PNW83034"/>
    <property type="gene ID" value="CHLRE_06g303950v5"/>
</dbReference>
<feature type="signal peptide" evidence="1">
    <location>
        <begin position="1"/>
        <end position="19"/>
    </location>
</feature>
<evidence type="ECO:0000256" key="1">
    <source>
        <dbReference type="SAM" id="SignalP"/>
    </source>
</evidence>
<dbReference type="AlphaFoldDB" id="A0A2K3DR71"/>
<protein>
    <recommendedName>
        <fullName evidence="4">SGNH hydrolase-type esterase domain-containing protein</fullName>
    </recommendedName>
</protein>
<proteinExistence type="predicted"/>